<sequence length="170" mass="20082">MQNNYTRMDRDCNLLVNSRKCEGNNNMKQTTNGINRTRQMKNIDSVTPSRDENENRNNSSTMLFHHYQTMNNLKRETHHIHHDNHFQHASPPRRDMTELSPIFQLYNVANARKPYSSKTNLTTRGKKMTAIRDKYNSCGAKNNRIHSSFYATQEVHQIDRDHHDKARNIK</sequence>
<name>A0AAD3CEZ6_9STRA</name>
<evidence type="ECO:0000313" key="2">
    <source>
        <dbReference type="Proteomes" id="UP001054902"/>
    </source>
</evidence>
<comment type="caution">
    <text evidence="1">The sequence shown here is derived from an EMBL/GenBank/DDBJ whole genome shotgun (WGS) entry which is preliminary data.</text>
</comment>
<organism evidence="1 2">
    <name type="scientific">Chaetoceros tenuissimus</name>
    <dbReference type="NCBI Taxonomy" id="426638"/>
    <lineage>
        <taxon>Eukaryota</taxon>
        <taxon>Sar</taxon>
        <taxon>Stramenopiles</taxon>
        <taxon>Ochrophyta</taxon>
        <taxon>Bacillariophyta</taxon>
        <taxon>Coscinodiscophyceae</taxon>
        <taxon>Chaetocerotophycidae</taxon>
        <taxon>Chaetocerotales</taxon>
        <taxon>Chaetocerotaceae</taxon>
        <taxon>Chaetoceros</taxon>
    </lineage>
</organism>
<reference evidence="1 2" key="1">
    <citation type="journal article" date="2021" name="Sci. Rep.">
        <title>The genome of the diatom Chaetoceros tenuissimus carries an ancient integrated fragment of an extant virus.</title>
        <authorList>
            <person name="Hongo Y."/>
            <person name="Kimura K."/>
            <person name="Takaki Y."/>
            <person name="Yoshida Y."/>
            <person name="Baba S."/>
            <person name="Kobayashi G."/>
            <person name="Nagasaki K."/>
            <person name="Hano T."/>
            <person name="Tomaru Y."/>
        </authorList>
    </citation>
    <scope>NUCLEOTIDE SEQUENCE [LARGE SCALE GENOMIC DNA]</scope>
    <source>
        <strain evidence="1 2">NIES-3715</strain>
    </source>
</reference>
<gene>
    <name evidence="1" type="ORF">CTEN210_01092</name>
</gene>
<dbReference type="Proteomes" id="UP001054902">
    <property type="component" value="Unassembled WGS sequence"/>
</dbReference>
<dbReference type="EMBL" id="BLLK01000020">
    <property type="protein sequence ID" value="GFH44618.1"/>
    <property type="molecule type" value="Genomic_DNA"/>
</dbReference>
<evidence type="ECO:0000313" key="1">
    <source>
        <dbReference type="EMBL" id="GFH44618.1"/>
    </source>
</evidence>
<protein>
    <submittedName>
        <fullName evidence="1">Uncharacterized protein</fullName>
    </submittedName>
</protein>
<accession>A0AAD3CEZ6</accession>
<proteinExistence type="predicted"/>
<keyword evidence="2" id="KW-1185">Reference proteome</keyword>
<dbReference type="AlphaFoldDB" id="A0AAD3CEZ6"/>